<dbReference type="KEGG" id="vg:18501083"/>
<proteinExistence type="predicted"/>
<protein>
    <submittedName>
        <fullName evidence="1">Uncharacterized protein</fullName>
    </submittedName>
</protein>
<dbReference type="Proteomes" id="UP000204235">
    <property type="component" value="Segment"/>
</dbReference>
<name>W8D094_9CAUD</name>
<dbReference type="RefSeq" id="YP_009010245.1">
    <property type="nucleotide sequence ID" value="NC_023610.1"/>
</dbReference>
<sequence>MKVSLRAVLKPVLDFVTQFVNNTNNPTNVTAAQINAYTKTEIDSLLAAKLQLSDVPISYWGQSDTFAISVAVDSAGLKINTAVPSLLAGIRVVLPVSTLTITKTSGATNFIYLKADVGALTYVVSATEQAESNTLMYLGKAVGTGTSATLTDFTPVIQIGGKRLSNTRRGNAIPVSNSAGNTSW</sequence>
<dbReference type="EMBL" id="KF623294">
    <property type="protein sequence ID" value="AGX01914.1"/>
    <property type="molecule type" value="Genomic_DNA"/>
</dbReference>
<keyword evidence="2" id="KW-1185">Reference proteome</keyword>
<accession>W8D094</accession>
<dbReference type="GeneID" id="18501083"/>
<evidence type="ECO:0000313" key="1">
    <source>
        <dbReference type="EMBL" id="AGX01914.1"/>
    </source>
</evidence>
<organism evidence="1 2">
    <name type="scientific">Erwinia phage PhiEaH1</name>
    <dbReference type="NCBI Taxonomy" id="1401669"/>
    <lineage>
        <taxon>Viruses</taxon>
        <taxon>Duplodnaviria</taxon>
        <taxon>Heunggongvirae</taxon>
        <taxon>Uroviricota</taxon>
        <taxon>Caudoviricetes</taxon>
        <taxon>Chimalliviridae</taxon>
        <taxon>Iapetusvirus</taxon>
        <taxon>Iapetusvirus EaH1</taxon>
    </lineage>
</organism>
<evidence type="ECO:0000313" key="2">
    <source>
        <dbReference type="Proteomes" id="UP000204235"/>
    </source>
</evidence>
<reference evidence="1 2" key="1">
    <citation type="journal article" date="2014" name="FEMS Microbiol. Lett.">
        <title>The genome of the Erwinia amylovora phage PhiEaH1 reveals greater diversity and broadens the applicability of phages for the treatment of fire blight.</title>
        <authorList>
            <person name="Meczker K."/>
            <person name="Domotor D."/>
            <person name="Vass J."/>
            <person name="Rakhely G."/>
            <person name="Schneider G."/>
            <person name="Kovacs T."/>
        </authorList>
    </citation>
    <scope>NUCLEOTIDE SEQUENCE [LARGE SCALE GENOMIC DNA]</scope>
</reference>